<keyword evidence="1" id="KW-1133">Transmembrane helix</keyword>
<reference evidence="2" key="1">
    <citation type="journal article" date="2014" name="Int. J. Syst. Evol. Microbiol.">
        <title>Complete genome sequence of Corynebacterium casei LMG S-19264T (=DSM 44701T), isolated from a smear-ripened cheese.</title>
        <authorList>
            <consortium name="US DOE Joint Genome Institute (JGI-PGF)"/>
            <person name="Walter F."/>
            <person name="Albersmeier A."/>
            <person name="Kalinowski J."/>
            <person name="Ruckert C."/>
        </authorList>
    </citation>
    <scope>NUCLEOTIDE SEQUENCE</scope>
    <source>
        <strain evidence="2">JCM 4815</strain>
    </source>
</reference>
<feature type="transmembrane region" description="Helical" evidence="1">
    <location>
        <begin position="75"/>
        <end position="94"/>
    </location>
</feature>
<proteinExistence type="predicted"/>
<comment type="caution">
    <text evidence="2">The sequence shown here is derived from an EMBL/GenBank/DDBJ whole genome shotgun (WGS) entry which is preliminary data.</text>
</comment>
<name>A0A918PY19_9ACTN</name>
<keyword evidence="1" id="KW-0812">Transmembrane</keyword>
<organism evidence="2 3">
    <name type="scientific">Streptomyces poonensis</name>
    <dbReference type="NCBI Taxonomy" id="68255"/>
    <lineage>
        <taxon>Bacteria</taxon>
        <taxon>Bacillati</taxon>
        <taxon>Actinomycetota</taxon>
        <taxon>Actinomycetes</taxon>
        <taxon>Kitasatosporales</taxon>
        <taxon>Streptomycetaceae</taxon>
        <taxon>Streptomyces</taxon>
    </lineage>
</organism>
<protein>
    <submittedName>
        <fullName evidence="2">Uncharacterized protein</fullName>
    </submittedName>
</protein>
<dbReference type="Proteomes" id="UP000622166">
    <property type="component" value="Unassembled WGS sequence"/>
</dbReference>
<accession>A0A918PY19</accession>
<keyword evidence="1" id="KW-0472">Membrane</keyword>
<gene>
    <name evidence="2" type="ORF">GCM10010365_51270</name>
</gene>
<evidence type="ECO:0000313" key="3">
    <source>
        <dbReference type="Proteomes" id="UP000622166"/>
    </source>
</evidence>
<keyword evidence="3" id="KW-1185">Reference proteome</keyword>
<feature type="transmembrane region" description="Helical" evidence="1">
    <location>
        <begin position="50"/>
        <end position="68"/>
    </location>
</feature>
<sequence length="199" mass="21292">MVEMTVRRRRTAALSLVGAAGALAVAELVGSWSSRSGGLLVVAQVFHHPMLFGALALTALAAAALIGVRSLAVRTLSVTAALLVTLLAVPVFLFGSSEHQMTMNEAAPNRSDRHLVVVEGAALIDPLWWVYIDEGSGLTKRRWEVGYFNGDASSNALVEASWMEPDRIRLVTGEGEDSQMHLVDLSPESGRPLRTLSMG</sequence>
<evidence type="ECO:0000313" key="2">
    <source>
        <dbReference type="EMBL" id="GGZ24680.1"/>
    </source>
</evidence>
<dbReference type="EMBL" id="BMVW01000011">
    <property type="protein sequence ID" value="GGZ24680.1"/>
    <property type="molecule type" value="Genomic_DNA"/>
</dbReference>
<reference evidence="2" key="2">
    <citation type="submission" date="2020-09" db="EMBL/GenBank/DDBJ databases">
        <authorList>
            <person name="Sun Q."/>
            <person name="Ohkuma M."/>
        </authorList>
    </citation>
    <scope>NUCLEOTIDE SEQUENCE</scope>
    <source>
        <strain evidence="2">JCM 4815</strain>
    </source>
</reference>
<evidence type="ECO:0000256" key="1">
    <source>
        <dbReference type="SAM" id="Phobius"/>
    </source>
</evidence>
<dbReference type="AlphaFoldDB" id="A0A918PY19"/>